<proteinExistence type="predicted"/>
<keyword evidence="3" id="KW-1185">Reference proteome</keyword>
<feature type="region of interest" description="Disordered" evidence="1">
    <location>
        <begin position="30"/>
        <end position="52"/>
    </location>
</feature>
<evidence type="ECO:0000256" key="1">
    <source>
        <dbReference type="SAM" id="MobiDB-lite"/>
    </source>
</evidence>
<protein>
    <submittedName>
        <fullName evidence="2">Uncharacterized protein</fullName>
    </submittedName>
</protein>
<accession>A0A653BPR3</accession>
<evidence type="ECO:0000313" key="3">
    <source>
        <dbReference type="Proteomes" id="UP000410492"/>
    </source>
</evidence>
<name>A0A653BPR3_CALMS</name>
<dbReference type="AlphaFoldDB" id="A0A653BPR3"/>
<sequence length="52" mass="6355">MAKSKKLTREDILEKKSIAERAHYQRLKSDPIKFAEQREKEKIEISKEKRRR</sequence>
<dbReference type="OrthoDB" id="6375801at2759"/>
<reference evidence="2 3" key="1">
    <citation type="submission" date="2019-01" db="EMBL/GenBank/DDBJ databases">
        <authorList>
            <person name="Sayadi A."/>
        </authorList>
    </citation>
    <scope>NUCLEOTIDE SEQUENCE [LARGE SCALE GENOMIC DNA]</scope>
</reference>
<dbReference type="EMBL" id="CAACVG010003524">
    <property type="protein sequence ID" value="VEN37577.1"/>
    <property type="molecule type" value="Genomic_DNA"/>
</dbReference>
<evidence type="ECO:0000313" key="2">
    <source>
        <dbReference type="EMBL" id="VEN37577.1"/>
    </source>
</evidence>
<gene>
    <name evidence="2" type="ORF">CALMAC_LOCUS2786</name>
</gene>
<dbReference type="Proteomes" id="UP000410492">
    <property type="component" value="Unassembled WGS sequence"/>
</dbReference>
<organism evidence="2 3">
    <name type="scientific">Callosobruchus maculatus</name>
    <name type="common">Southern cowpea weevil</name>
    <name type="synonym">Pulse bruchid</name>
    <dbReference type="NCBI Taxonomy" id="64391"/>
    <lineage>
        <taxon>Eukaryota</taxon>
        <taxon>Metazoa</taxon>
        <taxon>Ecdysozoa</taxon>
        <taxon>Arthropoda</taxon>
        <taxon>Hexapoda</taxon>
        <taxon>Insecta</taxon>
        <taxon>Pterygota</taxon>
        <taxon>Neoptera</taxon>
        <taxon>Endopterygota</taxon>
        <taxon>Coleoptera</taxon>
        <taxon>Polyphaga</taxon>
        <taxon>Cucujiformia</taxon>
        <taxon>Chrysomeloidea</taxon>
        <taxon>Chrysomelidae</taxon>
        <taxon>Bruchinae</taxon>
        <taxon>Bruchini</taxon>
        <taxon>Callosobruchus</taxon>
    </lineage>
</organism>